<keyword evidence="3" id="KW-1185">Reference proteome</keyword>
<evidence type="ECO:0000313" key="2">
    <source>
        <dbReference type="EMBL" id="MFD1392952.1"/>
    </source>
</evidence>
<evidence type="ECO:0000313" key="3">
    <source>
        <dbReference type="Proteomes" id="UP001597249"/>
    </source>
</evidence>
<accession>A0ABW4B9T7</accession>
<evidence type="ECO:0000256" key="1">
    <source>
        <dbReference type="SAM" id="Phobius"/>
    </source>
</evidence>
<reference evidence="3" key="1">
    <citation type="journal article" date="2019" name="Int. J. Syst. Evol. Microbiol.">
        <title>The Global Catalogue of Microorganisms (GCM) 10K type strain sequencing project: providing services to taxonomists for standard genome sequencing and annotation.</title>
        <authorList>
            <consortium name="The Broad Institute Genomics Platform"/>
            <consortium name="The Broad Institute Genome Sequencing Center for Infectious Disease"/>
            <person name="Wu L."/>
            <person name="Ma J."/>
        </authorList>
    </citation>
    <scope>NUCLEOTIDE SEQUENCE [LARGE SCALE GENOMIC DNA]</scope>
    <source>
        <strain evidence="3">CCM 8911</strain>
    </source>
</reference>
<dbReference type="RefSeq" id="WP_125584923.1">
    <property type="nucleotide sequence ID" value="NZ_JBHTMO010000013.1"/>
</dbReference>
<dbReference type="Proteomes" id="UP001597249">
    <property type="component" value="Unassembled WGS sequence"/>
</dbReference>
<proteinExistence type="predicted"/>
<keyword evidence="1" id="KW-1133">Transmembrane helix</keyword>
<evidence type="ECO:0008006" key="4">
    <source>
        <dbReference type="Google" id="ProtNLM"/>
    </source>
</evidence>
<comment type="caution">
    <text evidence="2">The sequence shown here is derived from an EMBL/GenBank/DDBJ whole genome shotgun (WGS) entry which is preliminary data.</text>
</comment>
<protein>
    <recommendedName>
        <fullName evidence="4">VanZ family protein</fullName>
    </recommendedName>
</protein>
<name>A0ABW4B9T7_9LACO</name>
<keyword evidence="1" id="KW-0812">Transmembrane</keyword>
<feature type="transmembrane region" description="Helical" evidence="1">
    <location>
        <begin position="39"/>
        <end position="56"/>
    </location>
</feature>
<gene>
    <name evidence="2" type="ORF">ACFQ3L_05010</name>
</gene>
<organism evidence="2 3">
    <name type="scientific">Lacticaseibacillus jixianensis</name>
    <dbReference type="NCBI Taxonomy" id="2486012"/>
    <lineage>
        <taxon>Bacteria</taxon>
        <taxon>Bacillati</taxon>
        <taxon>Bacillota</taxon>
        <taxon>Bacilli</taxon>
        <taxon>Lactobacillales</taxon>
        <taxon>Lactobacillaceae</taxon>
        <taxon>Lacticaseibacillus</taxon>
    </lineage>
</organism>
<keyword evidence="1" id="KW-0472">Membrane</keyword>
<dbReference type="EMBL" id="JBHTMO010000013">
    <property type="protein sequence ID" value="MFD1392952.1"/>
    <property type="molecule type" value="Genomic_DNA"/>
</dbReference>
<sequence>MLEALRRLLAIALLGYVVYLAYDSRVYQPGEKIDLKKDGLVALLGLVLLLAAWYIGTLKYK</sequence>